<dbReference type="PANTHER" id="PTHR33444:SF2">
    <property type="entry name" value="MARVEL DOMAIN-CONTAINING PROTEIN"/>
    <property type="match status" value="1"/>
</dbReference>
<keyword evidence="2" id="KW-1185">Reference proteome</keyword>
<keyword evidence="1" id="KW-0812">Transmembrane</keyword>
<evidence type="ECO:0000313" key="2">
    <source>
        <dbReference type="Proteomes" id="UP000515152"/>
    </source>
</evidence>
<name>A0A6P8FJ75_CLUHA</name>
<organism evidence="2 3">
    <name type="scientific">Clupea harengus</name>
    <name type="common">Atlantic herring</name>
    <dbReference type="NCBI Taxonomy" id="7950"/>
    <lineage>
        <taxon>Eukaryota</taxon>
        <taxon>Metazoa</taxon>
        <taxon>Chordata</taxon>
        <taxon>Craniata</taxon>
        <taxon>Vertebrata</taxon>
        <taxon>Euteleostomi</taxon>
        <taxon>Actinopterygii</taxon>
        <taxon>Neopterygii</taxon>
        <taxon>Teleostei</taxon>
        <taxon>Clupei</taxon>
        <taxon>Clupeiformes</taxon>
        <taxon>Clupeoidei</taxon>
        <taxon>Clupeidae</taxon>
        <taxon>Clupea</taxon>
    </lineage>
</organism>
<feature type="transmembrane region" description="Helical" evidence="1">
    <location>
        <begin position="136"/>
        <end position="163"/>
    </location>
</feature>
<evidence type="ECO:0000313" key="3">
    <source>
        <dbReference type="RefSeq" id="XP_031428383.1"/>
    </source>
</evidence>
<dbReference type="OrthoDB" id="6157510at2759"/>
<feature type="transmembrane region" description="Helical" evidence="1">
    <location>
        <begin position="20"/>
        <end position="42"/>
    </location>
</feature>
<protein>
    <submittedName>
        <fullName evidence="3">Transmembrane protein 272-like</fullName>
    </submittedName>
</protein>
<dbReference type="InterPro" id="IPR040350">
    <property type="entry name" value="TMEM272"/>
</dbReference>
<accession>A0A6P8FJ75</accession>
<feature type="transmembrane region" description="Helical" evidence="1">
    <location>
        <begin position="96"/>
        <end position="116"/>
    </location>
</feature>
<proteinExistence type="predicted"/>
<dbReference type="AlphaFoldDB" id="A0A6P8FJ75"/>
<sequence>MEDRTLLQNIRQTAKPSTPVLIITKLIVMAIPVAEIVIGSMYLQACPIQRYIPIYLVAMGAFTLSLTLLSCLPCTQEPEDGSQSAISSVCTAWNSLVSLFLFCWFIAGNVWIYSIYQPNYNPSAGPHCDKTLYLFAFWITSLVYILIGGFFVVGCCALIFMSICGRAGFGYGRHEDI</sequence>
<dbReference type="PANTHER" id="PTHR33444">
    <property type="entry name" value="SI:DKEY-19B23.12-RELATED"/>
    <property type="match status" value="1"/>
</dbReference>
<dbReference type="RefSeq" id="XP_031428383.1">
    <property type="nucleotide sequence ID" value="XM_031572523.2"/>
</dbReference>
<dbReference type="GeneID" id="116221535"/>
<keyword evidence="1" id="KW-0472">Membrane</keyword>
<dbReference type="Proteomes" id="UP000515152">
    <property type="component" value="Chromosome 8"/>
</dbReference>
<gene>
    <name evidence="3" type="primary">LOC116221535</name>
</gene>
<evidence type="ECO:0000256" key="1">
    <source>
        <dbReference type="SAM" id="Phobius"/>
    </source>
</evidence>
<reference evidence="3" key="1">
    <citation type="submission" date="2025-08" db="UniProtKB">
        <authorList>
            <consortium name="RefSeq"/>
        </authorList>
    </citation>
    <scope>IDENTIFICATION</scope>
</reference>
<dbReference type="KEGG" id="char:116221535"/>
<keyword evidence="1" id="KW-1133">Transmembrane helix</keyword>
<feature type="transmembrane region" description="Helical" evidence="1">
    <location>
        <begin position="54"/>
        <end position="75"/>
    </location>
</feature>